<dbReference type="EC" id="2.3.1.9" evidence="5"/>
<gene>
    <name evidence="5" type="ORF">MACJ_000397</name>
</gene>
<dbReference type="GO" id="GO:0006635">
    <property type="term" value="P:fatty acid beta-oxidation"/>
    <property type="evidence" value="ECO:0007669"/>
    <property type="project" value="TreeGrafter"/>
</dbReference>
<dbReference type="EMBL" id="CP056065">
    <property type="protein sequence ID" value="UKJ87955.2"/>
    <property type="molecule type" value="Genomic_DNA"/>
</dbReference>
<dbReference type="GO" id="GO:0005739">
    <property type="term" value="C:mitochondrion"/>
    <property type="evidence" value="ECO:0007669"/>
    <property type="project" value="TreeGrafter"/>
</dbReference>
<keyword evidence="2 5" id="KW-0808">Transferase</keyword>
<dbReference type="PANTHER" id="PTHR18919">
    <property type="entry name" value="ACETYL-COA C-ACYLTRANSFERASE"/>
    <property type="match status" value="1"/>
</dbReference>
<dbReference type="Proteomes" id="UP000244803">
    <property type="component" value="Chromosome 1"/>
</dbReference>
<evidence type="ECO:0000256" key="3">
    <source>
        <dbReference type="ARBA" id="ARBA00023315"/>
    </source>
</evidence>
<comment type="similarity">
    <text evidence="1">Belongs to the thiolase-like superfamily. Thiolase family.</text>
</comment>
<dbReference type="InterPro" id="IPR020616">
    <property type="entry name" value="Thiolase_N"/>
</dbReference>
<evidence type="ECO:0000313" key="6">
    <source>
        <dbReference type="Proteomes" id="UP000244803"/>
    </source>
</evidence>
<dbReference type="GO" id="GO:0003985">
    <property type="term" value="F:acetyl-CoA C-acetyltransferase activity"/>
    <property type="evidence" value="ECO:0007669"/>
    <property type="project" value="UniProtKB-EC"/>
</dbReference>
<organism evidence="5 6">
    <name type="scientific">Theileria orientalis</name>
    <dbReference type="NCBI Taxonomy" id="68886"/>
    <lineage>
        <taxon>Eukaryota</taxon>
        <taxon>Sar</taxon>
        <taxon>Alveolata</taxon>
        <taxon>Apicomplexa</taxon>
        <taxon>Aconoidasida</taxon>
        <taxon>Piroplasmida</taxon>
        <taxon>Theileriidae</taxon>
        <taxon>Theileria</taxon>
    </lineage>
</organism>
<dbReference type="SUPFAM" id="SSF53901">
    <property type="entry name" value="Thiolase-like"/>
    <property type="match status" value="1"/>
</dbReference>
<dbReference type="OrthoDB" id="5404651at2759"/>
<protein>
    <submittedName>
        <fullName evidence="5">Acetyl-CoA C-acetyltransferase</fullName>
        <ecNumber evidence="5">2.3.1.9</ecNumber>
    </submittedName>
</protein>
<feature type="domain" description="Thiolase N-terminal" evidence="4">
    <location>
        <begin position="4"/>
        <end position="107"/>
    </location>
</feature>
<evidence type="ECO:0000313" key="5">
    <source>
        <dbReference type="EMBL" id="UKJ87955.2"/>
    </source>
</evidence>
<accession>A0A976QUJ2</accession>
<dbReference type="Gene3D" id="3.40.47.10">
    <property type="match status" value="3"/>
</dbReference>
<evidence type="ECO:0000256" key="1">
    <source>
        <dbReference type="ARBA" id="ARBA00010982"/>
    </source>
</evidence>
<dbReference type="PANTHER" id="PTHR18919:SF156">
    <property type="entry name" value="ACETYL-COA ACETYLTRANSFERASE, MITOCHONDRIAL"/>
    <property type="match status" value="1"/>
</dbReference>
<proteinExistence type="inferred from homology"/>
<keyword evidence="3 5" id="KW-0012">Acyltransferase</keyword>
<sequence length="293" mass="32155">MIDIIGLARTPFAPILGLLSSISSVHLGLKSATKCINNSFINKELVDSVILSQVFPYGQGPSPLKQIITNIGLNNCNNYNVNNLCISGLKAVDLGLNLIKSEKSQVLTEFEVDNMEGRVNRYIEDSFEKIASSYSQGVIQNEIAPVNIKAPLNDKMVDKKISEDEIYRMFMKKINYSKISTFSDGSASLLMCSNKVTNKYKLTPICKIRSIYNSSRVYNNGSDSNSATDGDIDGIVSDIAECVKEYRENNVDIFEILDQNVLIPILVSKSKGIDLSRVNLQGGTIAIGHALGN</sequence>
<dbReference type="Pfam" id="PF00108">
    <property type="entry name" value="Thiolase_N"/>
    <property type="match status" value="1"/>
</dbReference>
<reference evidence="5" key="1">
    <citation type="submission" date="2022-07" db="EMBL/GenBank/DDBJ databases">
        <title>Evaluation of T. orientalis genome assembly methods using nanopore sequencing and analysis of variation between genomes.</title>
        <authorList>
            <person name="Yam J."/>
            <person name="Micallef M.L."/>
            <person name="Liu M."/>
            <person name="Djordjevic S.P."/>
            <person name="Bogema D.R."/>
            <person name="Jenkins C."/>
        </authorList>
    </citation>
    <scope>NUCLEOTIDE SEQUENCE</scope>
    <source>
        <strain evidence="5">Fish Creek</strain>
    </source>
</reference>
<evidence type="ECO:0000256" key="2">
    <source>
        <dbReference type="ARBA" id="ARBA00022679"/>
    </source>
</evidence>
<name>A0A976QUJ2_THEOR</name>
<evidence type="ECO:0000259" key="4">
    <source>
        <dbReference type="Pfam" id="PF00108"/>
    </source>
</evidence>
<dbReference type="AlphaFoldDB" id="A0A976QUJ2"/>
<dbReference type="InterPro" id="IPR016039">
    <property type="entry name" value="Thiolase-like"/>
</dbReference>